<dbReference type="InterPro" id="IPR035909">
    <property type="entry name" value="CheB_C"/>
</dbReference>
<evidence type="ECO:0000256" key="1">
    <source>
        <dbReference type="ARBA" id="ARBA00022801"/>
    </source>
</evidence>
<dbReference type="EMBL" id="CP080507">
    <property type="protein sequence ID" value="QYM80646.1"/>
    <property type="molecule type" value="Genomic_DNA"/>
</dbReference>
<comment type="domain">
    <text evidence="3">Contains a C-terminal catalytic domain, and an N-terminal region which modulates catalytic activity.</text>
</comment>
<dbReference type="PANTHER" id="PTHR42872:SF3">
    <property type="entry name" value="PROTEIN-GLUTAMATE METHYLESTERASE_PROTEIN-GLUTAMINE GLUTAMINASE 1"/>
    <property type="match status" value="1"/>
</dbReference>
<keyword evidence="3" id="KW-0963">Cytoplasm</keyword>
<dbReference type="SUPFAM" id="SSF52172">
    <property type="entry name" value="CheY-like"/>
    <property type="match status" value="1"/>
</dbReference>
<reference evidence="8" key="1">
    <citation type="submission" date="2021-08" db="EMBL/GenBank/DDBJ databases">
        <title>Genome of a novel bacterium of the phylum Verrucomicrobia, Oleiharenicola sp. KSB-15.</title>
        <authorList>
            <person name="Chung J.-H."/>
            <person name="Ahn J.-H."/>
            <person name="Yoon Y."/>
            <person name="Kim D.-Y."/>
            <person name="An S.-H."/>
            <person name="Park I."/>
            <person name="Yeon J."/>
        </authorList>
    </citation>
    <scope>NUCLEOTIDE SEQUENCE</scope>
    <source>
        <strain evidence="8">KSB-15</strain>
    </source>
</reference>
<evidence type="ECO:0000259" key="6">
    <source>
        <dbReference type="PROSITE" id="PS50110"/>
    </source>
</evidence>
<feature type="domain" description="Response regulatory" evidence="6">
    <location>
        <begin position="7"/>
        <end position="123"/>
    </location>
</feature>
<keyword evidence="3 4" id="KW-0145">Chemotaxis</keyword>
<feature type="modified residue" description="4-aspartylphosphate" evidence="3 5">
    <location>
        <position position="58"/>
    </location>
</feature>
<comment type="function">
    <text evidence="3">Involved in chemotaxis. Part of a chemotaxis signal transduction system that modulates chemotaxis in response to various stimuli. Catalyzes the demethylation of specific methylglutamate residues introduced into the chemoreceptors (methyl-accepting chemotaxis proteins or MCP) by CheR. Also mediates the irreversible deamidation of specific glutamine residues to glutamic acid.</text>
</comment>
<name>A0A8F9TZ36_9BACT</name>
<dbReference type="HAMAP" id="MF_00099">
    <property type="entry name" value="CheB_chemtxs"/>
    <property type="match status" value="1"/>
</dbReference>
<dbReference type="RefSeq" id="WP_220166123.1">
    <property type="nucleotide sequence ID" value="NZ_CP080507.1"/>
</dbReference>
<dbReference type="PROSITE" id="PS50122">
    <property type="entry name" value="CHEB"/>
    <property type="match status" value="1"/>
</dbReference>
<evidence type="ECO:0000259" key="7">
    <source>
        <dbReference type="PROSITE" id="PS50122"/>
    </source>
</evidence>
<dbReference type="SUPFAM" id="SSF52738">
    <property type="entry name" value="Methylesterase CheB, C-terminal domain"/>
    <property type="match status" value="1"/>
</dbReference>
<evidence type="ECO:0000313" key="8">
    <source>
        <dbReference type="EMBL" id="QYM80646.1"/>
    </source>
</evidence>
<dbReference type="PROSITE" id="PS50110">
    <property type="entry name" value="RESPONSE_REGULATORY"/>
    <property type="match status" value="1"/>
</dbReference>
<keyword evidence="3 5" id="KW-0597">Phosphoprotein</keyword>
<dbReference type="InterPro" id="IPR001789">
    <property type="entry name" value="Sig_transdc_resp-reg_receiver"/>
</dbReference>
<proteinExistence type="inferred from homology"/>
<dbReference type="GO" id="GO:0050568">
    <property type="term" value="F:protein-glutamine glutaminase activity"/>
    <property type="evidence" value="ECO:0007669"/>
    <property type="project" value="UniProtKB-UniRule"/>
</dbReference>
<dbReference type="Gene3D" id="3.40.50.180">
    <property type="entry name" value="Methylesterase CheB, C-terminal domain"/>
    <property type="match status" value="1"/>
</dbReference>
<evidence type="ECO:0000313" key="9">
    <source>
        <dbReference type="Proteomes" id="UP000825051"/>
    </source>
</evidence>
<dbReference type="GO" id="GO:0008984">
    <property type="term" value="F:protein-glutamate methylesterase activity"/>
    <property type="evidence" value="ECO:0007669"/>
    <property type="project" value="UniProtKB-UniRule"/>
</dbReference>
<dbReference type="InterPro" id="IPR008248">
    <property type="entry name" value="CheB-like"/>
</dbReference>
<keyword evidence="9" id="KW-1185">Reference proteome</keyword>
<evidence type="ECO:0000256" key="3">
    <source>
        <dbReference type="HAMAP-Rule" id="MF_00099"/>
    </source>
</evidence>
<dbReference type="PIRSF" id="PIRSF000876">
    <property type="entry name" value="RR_chemtxs_CheB"/>
    <property type="match status" value="1"/>
</dbReference>
<dbReference type="Proteomes" id="UP000825051">
    <property type="component" value="Chromosome"/>
</dbReference>
<comment type="catalytic activity">
    <reaction evidence="2 3">
        <text>[protein]-L-glutamate 5-O-methyl ester + H2O = L-glutamyl-[protein] + methanol + H(+)</text>
        <dbReference type="Rhea" id="RHEA:23236"/>
        <dbReference type="Rhea" id="RHEA-COMP:10208"/>
        <dbReference type="Rhea" id="RHEA-COMP:10311"/>
        <dbReference type="ChEBI" id="CHEBI:15377"/>
        <dbReference type="ChEBI" id="CHEBI:15378"/>
        <dbReference type="ChEBI" id="CHEBI:17790"/>
        <dbReference type="ChEBI" id="CHEBI:29973"/>
        <dbReference type="ChEBI" id="CHEBI:82795"/>
        <dbReference type="EC" id="3.1.1.61"/>
    </reaction>
</comment>
<accession>A0A8F9TZ36</accession>
<evidence type="ECO:0000256" key="5">
    <source>
        <dbReference type="PROSITE-ProRule" id="PRU00169"/>
    </source>
</evidence>
<comment type="catalytic activity">
    <reaction evidence="3">
        <text>L-glutaminyl-[protein] + H2O = L-glutamyl-[protein] + NH4(+)</text>
        <dbReference type="Rhea" id="RHEA:16441"/>
        <dbReference type="Rhea" id="RHEA-COMP:10207"/>
        <dbReference type="Rhea" id="RHEA-COMP:10208"/>
        <dbReference type="ChEBI" id="CHEBI:15377"/>
        <dbReference type="ChEBI" id="CHEBI:28938"/>
        <dbReference type="ChEBI" id="CHEBI:29973"/>
        <dbReference type="ChEBI" id="CHEBI:30011"/>
        <dbReference type="EC" id="3.5.1.44"/>
    </reaction>
</comment>
<comment type="PTM">
    <text evidence="3">Phosphorylated by CheA. Phosphorylation of the N-terminal regulatory domain activates the methylesterase activity.</text>
</comment>
<dbReference type="InterPro" id="IPR000673">
    <property type="entry name" value="Sig_transdc_resp-reg_Me-estase"/>
</dbReference>
<dbReference type="Gene3D" id="3.40.50.2300">
    <property type="match status" value="1"/>
</dbReference>
<dbReference type="NCBIfam" id="NF001965">
    <property type="entry name" value="PRK00742.1"/>
    <property type="match status" value="1"/>
</dbReference>
<dbReference type="PANTHER" id="PTHR42872">
    <property type="entry name" value="PROTEIN-GLUTAMATE METHYLESTERASE/PROTEIN-GLUTAMINE GLUTAMINASE"/>
    <property type="match status" value="1"/>
</dbReference>
<feature type="active site" evidence="3 4">
    <location>
        <position position="173"/>
    </location>
</feature>
<dbReference type="SMART" id="SM00448">
    <property type="entry name" value="REC"/>
    <property type="match status" value="1"/>
</dbReference>
<comment type="subcellular location">
    <subcellularLocation>
        <location evidence="3">Cytoplasm</location>
    </subcellularLocation>
</comment>
<dbReference type="Pfam" id="PF01339">
    <property type="entry name" value="CheB_methylest"/>
    <property type="match status" value="1"/>
</dbReference>
<dbReference type="InterPro" id="IPR011006">
    <property type="entry name" value="CheY-like_superfamily"/>
</dbReference>
<dbReference type="EC" id="3.5.1.44" evidence="3"/>
<dbReference type="GO" id="GO:0006935">
    <property type="term" value="P:chemotaxis"/>
    <property type="evidence" value="ECO:0007669"/>
    <property type="project" value="UniProtKB-UniRule"/>
</dbReference>
<dbReference type="CDD" id="cd16432">
    <property type="entry name" value="CheB_Rec"/>
    <property type="match status" value="1"/>
</dbReference>
<feature type="active site" evidence="3 4">
    <location>
        <position position="297"/>
    </location>
</feature>
<comment type="similarity">
    <text evidence="3">Belongs to the CheB family.</text>
</comment>
<dbReference type="EC" id="3.1.1.61" evidence="3"/>
<feature type="active site" evidence="3 4">
    <location>
        <position position="200"/>
    </location>
</feature>
<evidence type="ECO:0000256" key="4">
    <source>
        <dbReference type="PROSITE-ProRule" id="PRU00050"/>
    </source>
</evidence>
<dbReference type="GO" id="GO:0000156">
    <property type="term" value="F:phosphorelay response regulator activity"/>
    <property type="evidence" value="ECO:0007669"/>
    <property type="project" value="InterPro"/>
</dbReference>
<dbReference type="AlphaFoldDB" id="A0A8F9TZ36"/>
<dbReference type="GO" id="GO:0005737">
    <property type="term" value="C:cytoplasm"/>
    <property type="evidence" value="ECO:0007669"/>
    <property type="project" value="UniProtKB-SubCell"/>
</dbReference>
<feature type="domain" description="CheB-type methylesterase" evidence="7">
    <location>
        <begin position="161"/>
        <end position="352"/>
    </location>
</feature>
<protein>
    <recommendedName>
        <fullName evidence="3">Protein-glutamate methylesterase/protein-glutamine glutaminase</fullName>
        <ecNumber evidence="3">3.1.1.61</ecNumber>
        <ecNumber evidence="3">3.5.1.44</ecNumber>
    </recommendedName>
</protein>
<sequence>MSAARIRVLVVDDSAFVRKVVREMLSSAPHIEVVAVARDGEEALELVARHQPDVVTCDLLMPRLDGLGFVRRQMALRPLPILILTAVPQDATHAIDALEAGAVDLVLKPTALATDDLRAISQQLIEQVSAAAGAPVAKLLSARALAPGAASAIPFSSAPPHGPRVDALVIGVSTGGPQALRHLLPAFAADFPVPIAIVLHMPVGYTALFAEKLNEICPLEVREAKEGDVMRPGLVLLAAAGRHLVLRRAPDGSVKAQLTVFPVEKLHRPSVDVLFRSAAEVYGQRVLAVVMTGMGDDGKEGCGWVKAQGGVVLTESEKSCIIYGMPRSVDEAGLSDASAPLDTMARTIYERL</sequence>
<dbReference type="KEGG" id="ole:K0B96_08605"/>
<evidence type="ECO:0000256" key="2">
    <source>
        <dbReference type="ARBA" id="ARBA00048267"/>
    </source>
</evidence>
<dbReference type="CDD" id="cd17541">
    <property type="entry name" value="REC_CheB-like"/>
    <property type="match status" value="1"/>
</dbReference>
<gene>
    <name evidence="3" type="primary">cheB</name>
    <name evidence="8" type="ORF">K0B96_08605</name>
</gene>
<dbReference type="Pfam" id="PF00072">
    <property type="entry name" value="Response_reg"/>
    <property type="match status" value="1"/>
</dbReference>
<keyword evidence="1 3" id="KW-0378">Hydrolase</keyword>
<organism evidence="8 9">
    <name type="scientific">Horticoccus luteus</name>
    <dbReference type="NCBI Taxonomy" id="2862869"/>
    <lineage>
        <taxon>Bacteria</taxon>
        <taxon>Pseudomonadati</taxon>
        <taxon>Verrucomicrobiota</taxon>
        <taxon>Opitutia</taxon>
        <taxon>Opitutales</taxon>
        <taxon>Opitutaceae</taxon>
        <taxon>Horticoccus</taxon>
    </lineage>
</organism>